<keyword evidence="2" id="KW-1185">Reference proteome</keyword>
<accession>A0ABQ9X2Y8</accession>
<sequence length="894" mass="101017">MSEQPSLSPTFIDSTSTKCSERHMTDKALSQKIRTQSLESHLQWFESGDKSLPWTRLMEWFVEAVIGAELFRNEHPSAPPLTFENIRIDSSSTIVIAFPSSPSQPSISGSLSSDISTLCWFFVHSHRTLEQLSQLIIPLHPKREKIVFSRIMIALVDHFVASGDIILPTSSPTDHSQYFAAYCRDFRENDNEFSDIFLLHNITKIFIRFIHHPDKRSSFILPSHSFLRGKNVESSEELLKAVKKVKETHSLEIVSNAYYDWLEWMTMMESIEKDATIGSDLSFLQSRCLRATLLSLQTKHQLIANPSQIEESSESDSSSNEMNISITRLPSEIDVTWNLMDVGPSQLSTAISTQTSLPSDQSSSDSQLIASDQLSFHSDSIAHHSRQILSAIHLHLTRPHPTSFPWDVRPSILSESAMDAHHQPTPHSVDENEKFDISLFDQSDDVKIVASLRRCHAIVHQTKSTECIVDVATFRNFLISGLHSSNLAVQARCFSLFFETGPFIQTDDDPREVRFNSLRKAFRDGTVFEQLTLLELWVRWCIITESGHGQKMDESDFDFDGLLAADLSDPKLFDYTCDLIESIFMRNVPALHHLLEMLYVDLSEQDTTHSDLVLLFNFYPPPRLLDTLLSSPQHIRASFQIRGLILFVFSHFGAFTAHFGACSSLAKVFTMLTPFDLDPGQDAQDWLSKAGEIVVSLHWLSIPSHFDSPLLSHLPSLAGAQRGVLQTLSAYSGIPSLVTANRTVSNWAIINSVLSPSMTYHDGIHVLSLTVQSLTSDDFHYFAITPSFVKFLAENFLSPFPAVVSAAFEFFHRLVTVSSDAVRIDLVKQNLLDHIVFAVWNSSFLDDYEKGIAVIGILLATIRRADQKRRMRVFDFFRGLNAHPRRSLSECLYQ</sequence>
<evidence type="ECO:0000313" key="2">
    <source>
        <dbReference type="Proteomes" id="UP001281761"/>
    </source>
</evidence>
<organism evidence="1 2">
    <name type="scientific">Blattamonas nauphoetae</name>
    <dbReference type="NCBI Taxonomy" id="2049346"/>
    <lineage>
        <taxon>Eukaryota</taxon>
        <taxon>Metamonada</taxon>
        <taxon>Preaxostyla</taxon>
        <taxon>Oxymonadida</taxon>
        <taxon>Blattamonas</taxon>
    </lineage>
</organism>
<name>A0ABQ9X2Y8_9EUKA</name>
<dbReference type="EMBL" id="JARBJD010000276">
    <property type="protein sequence ID" value="KAK2944996.1"/>
    <property type="molecule type" value="Genomic_DNA"/>
</dbReference>
<evidence type="ECO:0000313" key="1">
    <source>
        <dbReference type="EMBL" id="KAK2944996.1"/>
    </source>
</evidence>
<gene>
    <name evidence="1" type="ORF">BLNAU_20073</name>
</gene>
<reference evidence="1 2" key="1">
    <citation type="journal article" date="2022" name="bioRxiv">
        <title>Genomics of Preaxostyla Flagellates Illuminates Evolutionary Transitions and the Path Towards Mitochondrial Loss.</title>
        <authorList>
            <person name="Novak L.V.F."/>
            <person name="Treitli S.C."/>
            <person name="Pyrih J."/>
            <person name="Halakuc P."/>
            <person name="Pipaliya S.V."/>
            <person name="Vacek V."/>
            <person name="Brzon O."/>
            <person name="Soukal P."/>
            <person name="Eme L."/>
            <person name="Dacks J.B."/>
            <person name="Karnkowska A."/>
            <person name="Elias M."/>
            <person name="Hampl V."/>
        </authorList>
    </citation>
    <scope>NUCLEOTIDE SEQUENCE [LARGE SCALE GENOMIC DNA]</scope>
    <source>
        <strain evidence="1">NAU3</strain>
        <tissue evidence="1">Gut</tissue>
    </source>
</reference>
<comment type="caution">
    <text evidence="1">The sequence shown here is derived from an EMBL/GenBank/DDBJ whole genome shotgun (WGS) entry which is preliminary data.</text>
</comment>
<protein>
    <submittedName>
        <fullName evidence="1">Uncharacterized protein</fullName>
    </submittedName>
</protein>
<dbReference type="Proteomes" id="UP001281761">
    <property type="component" value="Unassembled WGS sequence"/>
</dbReference>
<proteinExistence type="predicted"/>